<evidence type="ECO:0000256" key="1">
    <source>
        <dbReference type="ARBA" id="ARBA00009580"/>
    </source>
</evidence>
<dbReference type="PANTHER" id="PTHR31126">
    <property type="entry name" value="TYROSINE-PROTEIN PHOSPHATASE"/>
    <property type="match status" value="1"/>
</dbReference>
<dbReference type="SUPFAM" id="SSF52799">
    <property type="entry name" value="(Phosphotyrosine protein) phosphatases II"/>
    <property type="match status" value="1"/>
</dbReference>
<reference evidence="2 3" key="2">
    <citation type="journal article" date="2006" name="Environ. Microbiol.">
        <title>Sequence analysis of three plasmids harboured in Rhodococcus erythropolis strain PR4.</title>
        <authorList>
            <person name="Sekine M."/>
            <person name="Tanikawa S."/>
            <person name="Omata S."/>
            <person name="Saito M."/>
            <person name="Fujisawa T."/>
            <person name="Tsukatani N."/>
            <person name="Tajima T."/>
            <person name="Sekigawa T."/>
            <person name="Kosugi H."/>
            <person name="Matsuo Y."/>
            <person name="Nishiko R."/>
            <person name="Imamura K."/>
            <person name="Ito M."/>
            <person name="Narita H."/>
            <person name="Tago S."/>
            <person name="Fujita N."/>
            <person name="Harayama S."/>
        </authorList>
    </citation>
    <scope>NUCLEOTIDE SEQUENCE [LARGE SCALE GENOMIC DNA]</scope>
    <source>
        <strain evidence="3">PR4 / NBRC 100887</strain>
    </source>
</reference>
<dbReference type="EMBL" id="AP008957">
    <property type="protein sequence ID" value="BAH32825.1"/>
    <property type="molecule type" value="Genomic_DNA"/>
</dbReference>
<dbReference type="InterPro" id="IPR029021">
    <property type="entry name" value="Prot-tyrosine_phosphatase-like"/>
</dbReference>
<dbReference type="KEGG" id="rer:RER_21170"/>
<comment type="similarity">
    <text evidence="1">Belongs to the protein-tyrosine phosphatase family.</text>
</comment>
<evidence type="ECO:0000313" key="3">
    <source>
        <dbReference type="Proteomes" id="UP000002204"/>
    </source>
</evidence>
<evidence type="ECO:0008006" key="4">
    <source>
        <dbReference type="Google" id="ProtNLM"/>
    </source>
</evidence>
<dbReference type="eggNOG" id="COG2365">
    <property type="taxonomic scope" value="Bacteria"/>
</dbReference>
<dbReference type="InterPro" id="IPR016130">
    <property type="entry name" value="Tyr_Pase_AS"/>
</dbReference>
<dbReference type="Pfam" id="PF13350">
    <property type="entry name" value="Y_phosphatase3"/>
    <property type="match status" value="1"/>
</dbReference>
<dbReference type="PANTHER" id="PTHR31126:SF1">
    <property type="entry name" value="TYROSINE SPECIFIC PROTEIN PHOSPHATASES DOMAIN-CONTAINING PROTEIN"/>
    <property type="match status" value="1"/>
</dbReference>
<organism evidence="2 3">
    <name type="scientific">Rhodococcus erythropolis (strain PR4 / NBRC 100887)</name>
    <dbReference type="NCBI Taxonomy" id="234621"/>
    <lineage>
        <taxon>Bacteria</taxon>
        <taxon>Bacillati</taxon>
        <taxon>Actinomycetota</taxon>
        <taxon>Actinomycetes</taxon>
        <taxon>Mycobacteriales</taxon>
        <taxon>Nocardiaceae</taxon>
        <taxon>Rhodococcus</taxon>
        <taxon>Rhodococcus erythropolis group</taxon>
    </lineage>
</organism>
<gene>
    <name evidence="2" type="ordered locus">RER_21170</name>
</gene>
<proteinExistence type="inferred from homology"/>
<dbReference type="HOGENOM" id="CLU_057546_0_0_11"/>
<dbReference type="Gene3D" id="3.90.190.10">
    <property type="entry name" value="Protein tyrosine phosphatase superfamily"/>
    <property type="match status" value="1"/>
</dbReference>
<sequence length="298" mass="32031">MLRICSAAITGDDVSRSYFSGRPFPVTDTFLGMTDTPKLSSVVPSLANLRDIGGPESSFGGTVRTGSVFRSTDLASLSAEGAQTLADLGIVTIYDLRTESERETAPDLTPDGIRELGLDVLADKQYRAIPAQMQQMIADPAFAAEALGSGQALEYFQGSYRDFVTLPSAVASYRQLFVDLAQPPSSPALIHCTTGKDRTGWAAAALLLFLGASEDAVFADYLETNKVLLPMFAPLLERFEAKGIDPTLLEGVLGVRREYLEASMAELAQVHGSIEAYFTDGLKIDASTQEQLRSNLLS</sequence>
<reference evidence="3" key="1">
    <citation type="submission" date="2005-03" db="EMBL/GenBank/DDBJ databases">
        <title>Comparison of the complete genome sequences of Rhodococcus erythropolis PR4 and Rhodococcus opacus B4.</title>
        <authorList>
            <person name="Takarada H."/>
            <person name="Sekine M."/>
            <person name="Hosoyama A."/>
            <person name="Yamada R."/>
            <person name="Fujisawa T."/>
            <person name="Omata S."/>
            <person name="Shimizu A."/>
            <person name="Tsukatani N."/>
            <person name="Tanikawa S."/>
            <person name="Fujita N."/>
            <person name="Harayama S."/>
        </authorList>
    </citation>
    <scope>NUCLEOTIDE SEQUENCE [LARGE SCALE GENOMIC DNA]</scope>
    <source>
        <strain evidence="3">PR4 / NBRC 100887</strain>
    </source>
</reference>
<dbReference type="AlphaFoldDB" id="C0ZWU0"/>
<dbReference type="InterPro" id="IPR026893">
    <property type="entry name" value="Tyr/Ser_Pase_IphP-type"/>
</dbReference>
<dbReference type="Proteomes" id="UP000002204">
    <property type="component" value="Chromosome"/>
</dbReference>
<dbReference type="PROSITE" id="PS00383">
    <property type="entry name" value="TYR_PHOSPHATASE_1"/>
    <property type="match status" value="1"/>
</dbReference>
<dbReference type="GO" id="GO:0004721">
    <property type="term" value="F:phosphoprotein phosphatase activity"/>
    <property type="evidence" value="ECO:0007669"/>
    <property type="project" value="InterPro"/>
</dbReference>
<name>C0ZWU0_RHOE4</name>
<evidence type="ECO:0000313" key="2">
    <source>
        <dbReference type="EMBL" id="BAH32825.1"/>
    </source>
</evidence>
<accession>C0ZWU0</accession>
<protein>
    <recommendedName>
        <fullName evidence="4">Protein-tyrosine-phosphatase</fullName>
    </recommendedName>
</protein>
<keyword evidence="2" id="KW-0378">Hydrolase</keyword>